<dbReference type="GO" id="GO:0015279">
    <property type="term" value="F:store-operated calcium channel activity"/>
    <property type="evidence" value="ECO:0007669"/>
    <property type="project" value="TreeGrafter"/>
</dbReference>
<comment type="caution">
    <text evidence="4">The sequence shown here is derived from an EMBL/GenBank/DDBJ whole genome shotgun (WGS) entry which is preliminary data.</text>
</comment>
<evidence type="ECO:0000313" key="5">
    <source>
        <dbReference type="Proteomes" id="UP001381693"/>
    </source>
</evidence>
<dbReference type="Proteomes" id="UP001381693">
    <property type="component" value="Unassembled WGS sequence"/>
</dbReference>
<keyword evidence="3" id="KW-0407">Ion channel</keyword>
<organism evidence="4 5">
    <name type="scientific">Halocaridina rubra</name>
    <name type="common">Hawaiian red shrimp</name>
    <dbReference type="NCBI Taxonomy" id="373956"/>
    <lineage>
        <taxon>Eukaryota</taxon>
        <taxon>Metazoa</taxon>
        <taxon>Ecdysozoa</taxon>
        <taxon>Arthropoda</taxon>
        <taxon>Crustacea</taxon>
        <taxon>Multicrustacea</taxon>
        <taxon>Malacostraca</taxon>
        <taxon>Eumalacostraca</taxon>
        <taxon>Eucarida</taxon>
        <taxon>Decapoda</taxon>
        <taxon>Pleocyemata</taxon>
        <taxon>Caridea</taxon>
        <taxon>Atyoidea</taxon>
        <taxon>Atyidae</taxon>
        <taxon>Halocaridina</taxon>
    </lineage>
</organism>
<dbReference type="PANTHER" id="PTHR10117">
    <property type="entry name" value="TRANSIENT RECEPTOR POTENTIAL CHANNEL"/>
    <property type="match status" value="1"/>
</dbReference>
<keyword evidence="4" id="KW-0675">Receptor</keyword>
<evidence type="ECO:0000313" key="4">
    <source>
        <dbReference type="EMBL" id="KAK7085254.1"/>
    </source>
</evidence>
<gene>
    <name evidence="4" type="primary">TRPC1_1</name>
    <name evidence="4" type="ORF">SK128_006372</name>
</gene>
<evidence type="ECO:0000256" key="2">
    <source>
        <dbReference type="ARBA" id="ARBA00023065"/>
    </source>
</evidence>
<name>A0AAN9AE84_HALRR</name>
<reference evidence="4 5" key="1">
    <citation type="submission" date="2023-11" db="EMBL/GenBank/DDBJ databases">
        <title>Halocaridina rubra genome assembly.</title>
        <authorList>
            <person name="Smith C."/>
        </authorList>
    </citation>
    <scope>NUCLEOTIDE SEQUENCE [LARGE SCALE GENOMIC DNA]</scope>
    <source>
        <strain evidence="4">EP-1</strain>
        <tissue evidence="4">Whole</tissue>
    </source>
</reference>
<evidence type="ECO:0000256" key="3">
    <source>
        <dbReference type="ARBA" id="ARBA00023303"/>
    </source>
</evidence>
<keyword evidence="2" id="KW-0406">Ion transport</keyword>
<proteinExistence type="predicted"/>
<protein>
    <submittedName>
        <fullName evidence="4">Short transient receptor putative channel 1</fullName>
    </submittedName>
</protein>
<dbReference type="PANTHER" id="PTHR10117:SF54">
    <property type="entry name" value="TRANSIENT RECEPTOR POTENTIAL-GAMMA PROTEIN"/>
    <property type="match status" value="1"/>
</dbReference>
<dbReference type="GO" id="GO:0005886">
    <property type="term" value="C:plasma membrane"/>
    <property type="evidence" value="ECO:0007669"/>
    <property type="project" value="TreeGrafter"/>
</dbReference>
<sequence length="125" mass="14078">MDLIEETRTSMELEIVLNYDPQGEPHKKGEIMHFALLKEAVNSNQKKFVAHANVQQLLGTVWYDGMPGFKRRGPVQQLLEVVKIGAMFPVYCGAFLAVPTSPFGAALKKPFIKFIVHSSSYCFFL</sequence>
<accession>A0AAN9AE84</accession>
<feature type="non-terminal residue" evidence="4">
    <location>
        <position position="125"/>
    </location>
</feature>
<evidence type="ECO:0000256" key="1">
    <source>
        <dbReference type="ARBA" id="ARBA00022448"/>
    </source>
</evidence>
<dbReference type="GO" id="GO:0070679">
    <property type="term" value="F:inositol 1,4,5 trisphosphate binding"/>
    <property type="evidence" value="ECO:0007669"/>
    <property type="project" value="TreeGrafter"/>
</dbReference>
<keyword evidence="1" id="KW-0813">Transport</keyword>
<dbReference type="GO" id="GO:0051480">
    <property type="term" value="P:regulation of cytosolic calcium ion concentration"/>
    <property type="evidence" value="ECO:0007669"/>
    <property type="project" value="TreeGrafter"/>
</dbReference>
<keyword evidence="5" id="KW-1185">Reference proteome</keyword>
<dbReference type="EMBL" id="JAXCGZ010001402">
    <property type="protein sequence ID" value="KAK7085254.1"/>
    <property type="molecule type" value="Genomic_DNA"/>
</dbReference>
<dbReference type="InterPro" id="IPR002153">
    <property type="entry name" value="TRPC_channel"/>
</dbReference>
<dbReference type="GO" id="GO:0034703">
    <property type="term" value="C:cation channel complex"/>
    <property type="evidence" value="ECO:0007669"/>
    <property type="project" value="TreeGrafter"/>
</dbReference>
<dbReference type="AlphaFoldDB" id="A0AAN9AE84"/>